<reference evidence="2 3" key="1">
    <citation type="submission" date="2023-08" db="EMBL/GenBank/DDBJ databases">
        <title>Black Yeasts Isolated from many extreme environments.</title>
        <authorList>
            <person name="Coleine C."/>
            <person name="Stajich J.E."/>
            <person name="Selbmann L."/>
        </authorList>
    </citation>
    <scope>NUCLEOTIDE SEQUENCE [LARGE SCALE GENOMIC DNA]</scope>
    <source>
        <strain evidence="2 3">CCFEE 5792</strain>
    </source>
</reference>
<dbReference type="PROSITE" id="PS51186">
    <property type="entry name" value="GNAT"/>
    <property type="match status" value="1"/>
</dbReference>
<evidence type="ECO:0000259" key="1">
    <source>
        <dbReference type="PROSITE" id="PS51186"/>
    </source>
</evidence>
<dbReference type="InterPro" id="IPR051531">
    <property type="entry name" value="N-acetyltransferase"/>
</dbReference>
<sequence>MRSTRPVLPAPGAPITTPRLLLRPFQPSDLNDYHVLRTQSEVMMWTSSGKVDVDHEATQTWMNRFLPPNDANTFCVTIEQLNEPGKVIGTIGCHHSEPAEVGYMFRTEVWGKGYASEAMEYWLQAWWNLPRREIVIKSDDANESDSTEVVPEKLQADVVDTNHASRRILEKFGFIPVYEEMVDDHQIPGQKIKVITLELQRPQ</sequence>
<dbReference type="GeneID" id="89975056"/>
<dbReference type="InterPro" id="IPR016181">
    <property type="entry name" value="Acyl_CoA_acyltransferase"/>
</dbReference>
<evidence type="ECO:0000313" key="2">
    <source>
        <dbReference type="EMBL" id="KAK5047364.1"/>
    </source>
</evidence>
<dbReference type="PANTHER" id="PTHR43792">
    <property type="entry name" value="GNAT FAMILY, PUTATIVE (AFU_ORTHOLOGUE AFUA_3G00765)-RELATED-RELATED"/>
    <property type="match status" value="1"/>
</dbReference>
<dbReference type="Pfam" id="PF13302">
    <property type="entry name" value="Acetyltransf_3"/>
    <property type="match status" value="1"/>
</dbReference>
<keyword evidence="3" id="KW-1185">Reference proteome</keyword>
<dbReference type="PANTHER" id="PTHR43792:SF1">
    <property type="entry name" value="N-ACETYLTRANSFERASE DOMAIN-CONTAINING PROTEIN"/>
    <property type="match status" value="1"/>
</dbReference>
<gene>
    <name evidence="2" type="ORF">LTR84_006887</name>
</gene>
<dbReference type="SUPFAM" id="SSF55729">
    <property type="entry name" value="Acyl-CoA N-acyltransferases (Nat)"/>
    <property type="match status" value="1"/>
</dbReference>
<proteinExistence type="predicted"/>
<dbReference type="EMBL" id="JAVRRD010000026">
    <property type="protein sequence ID" value="KAK5047364.1"/>
    <property type="molecule type" value="Genomic_DNA"/>
</dbReference>
<name>A0AAV9N070_9EURO</name>
<dbReference type="InterPro" id="IPR000182">
    <property type="entry name" value="GNAT_dom"/>
</dbReference>
<dbReference type="GO" id="GO:0016747">
    <property type="term" value="F:acyltransferase activity, transferring groups other than amino-acyl groups"/>
    <property type="evidence" value="ECO:0007669"/>
    <property type="project" value="InterPro"/>
</dbReference>
<feature type="domain" description="N-acetyltransferase" evidence="1">
    <location>
        <begin position="20"/>
        <end position="193"/>
    </location>
</feature>
<dbReference type="Proteomes" id="UP001358417">
    <property type="component" value="Unassembled WGS sequence"/>
</dbReference>
<evidence type="ECO:0000313" key="3">
    <source>
        <dbReference type="Proteomes" id="UP001358417"/>
    </source>
</evidence>
<accession>A0AAV9N070</accession>
<organism evidence="2 3">
    <name type="scientific">Exophiala bonariae</name>
    <dbReference type="NCBI Taxonomy" id="1690606"/>
    <lineage>
        <taxon>Eukaryota</taxon>
        <taxon>Fungi</taxon>
        <taxon>Dikarya</taxon>
        <taxon>Ascomycota</taxon>
        <taxon>Pezizomycotina</taxon>
        <taxon>Eurotiomycetes</taxon>
        <taxon>Chaetothyriomycetidae</taxon>
        <taxon>Chaetothyriales</taxon>
        <taxon>Herpotrichiellaceae</taxon>
        <taxon>Exophiala</taxon>
    </lineage>
</organism>
<dbReference type="RefSeq" id="XP_064702926.1">
    <property type="nucleotide sequence ID" value="XM_064850444.1"/>
</dbReference>
<protein>
    <recommendedName>
        <fullName evidence="1">N-acetyltransferase domain-containing protein</fullName>
    </recommendedName>
</protein>
<comment type="caution">
    <text evidence="2">The sequence shown here is derived from an EMBL/GenBank/DDBJ whole genome shotgun (WGS) entry which is preliminary data.</text>
</comment>
<dbReference type="Gene3D" id="3.40.630.30">
    <property type="match status" value="1"/>
</dbReference>
<dbReference type="AlphaFoldDB" id="A0AAV9N070"/>